<dbReference type="Proteomes" id="UP000241960">
    <property type="component" value="Unassembled WGS sequence"/>
</dbReference>
<organism evidence="3 4">
    <name type="scientific">Staphylococcus succinus</name>
    <dbReference type="NCBI Taxonomy" id="61015"/>
    <lineage>
        <taxon>Bacteria</taxon>
        <taxon>Bacillati</taxon>
        <taxon>Bacillota</taxon>
        <taxon>Bacilli</taxon>
        <taxon>Bacillales</taxon>
        <taxon>Staphylococcaceae</taxon>
        <taxon>Staphylococcus</taxon>
    </lineage>
</organism>
<dbReference type="SUPFAM" id="SSF54637">
    <property type="entry name" value="Thioesterase/thiol ester dehydrase-isomerase"/>
    <property type="match status" value="2"/>
</dbReference>
<name>A0A9Q6HQQ9_9STAP</name>
<dbReference type="InterPro" id="IPR052389">
    <property type="entry name" value="Sec_Metab_Biosynth-Assoc"/>
</dbReference>
<dbReference type="InterPro" id="IPR049449">
    <property type="entry name" value="TesB_ACOT8-like_N"/>
</dbReference>
<feature type="domain" description="Acyl-CoA thioesterase-like C-terminal" evidence="2">
    <location>
        <begin position="135"/>
        <end position="271"/>
    </location>
</feature>
<protein>
    <submittedName>
        <fullName evidence="3">Acyl-CoA thioesterase</fullName>
    </submittedName>
</protein>
<dbReference type="InterPro" id="IPR049450">
    <property type="entry name" value="ACOT8-like_C"/>
</dbReference>
<dbReference type="PANTHER" id="PTHR38110">
    <property type="entry name" value="CHROMOSOME 23, WHOLE GENOME SHOTGUN SEQUENCE"/>
    <property type="match status" value="1"/>
</dbReference>
<dbReference type="Pfam" id="PF13622">
    <property type="entry name" value="4HBT_3"/>
    <property type="match status" value="1"/>
</dbReference>
<evidence type="ECO:0000313" key="4">
    <source>
        <dbReference type="Proteomes" id="UP000241960"/>
    </source>
</evidence>
<evidence type="ECO:0000259" key="2">
    <source>
        <dbReference type="Pfam" id="PF20789"/>
    </source>
</evidence>
<gene>
    <name evidence="3" type="ORF">BU058_03435</name>
</gene>
<evidence type="ECO:0000259" key="1">
    <source>
        <dbReference type="Pfam" id="PF13622"/>
    </source>
</evidence>
<dbReference type="InterPro" id="IPR029069">
    <property type="entry name" value="HotDog_dom_sf"/>
</dbReference>
<dbReference type="InterPro" id="IPR042171">
    <property type="entry name" value="Acyl-CoA_hotdog"/>
</dbReference>
<dbReference type="Gene3D" id="2.40.160.210">
    <property type="entry name" value="Acyl-CoA thioesterase, double hotdog domain"/>
    <property type="match status" value="1"/>
</dbReference>
<dbReference type="PANTHER" id="PTHR38110:SF1">
    <property type="entry name" value="THIOESTERASE DOMAIN-CONTAINING PROTEIN"/>
    <property type="match status" value="1"/>
</dbReference>
<proteinExistence type="predicted"/>
<dbReference type="EMBL" id="PZFQ01000008">
    <property type="protein sequence ID" value="PTI76681.1"/>
    <property type="molecule type" value="Genomic_DNA"/>
</dbReference>
<feature type="domain" description="Acyl-CoA thioesterase-like N-terminal HotDog" evidence="1">
    <location>
        <begin position="33"/>
        <end position="111"/>
    </location>
</feature>
<dbReference type="Pfam" id="PF20789">
    <property type="entry name" value="4HBT_3C"/>
    <property type="match status" value="1"/>
</dbReference>
<evidence type="ECO:0000313" key="3">
    <source>
        <dbReference type="EMBL" id="PTI76681.1"/>
    </source>
</evidence>
<dbReference type="RefSeq" id="WP_107544871.1">
    <property type="nucleotide sequence ID" value="NZ_JAMWUX010000003.1"/>
</dbReference>
<dbReference type="AlphaFoldDB" id="A0A9Q6HQQ9"/>
<comment type="caution">
    <text evidence="3">The sequence shown here is derived from an EMBL/GenBank/DDBJ whole genome shotgun (WGS) entry which is preliminary data.</text>
</comment>
<accession>A0A9Q6HQQ9</accession>
<reference evidence="3 4" key="1">
    <citation type="journal article" date="2016" name="Front. Microbiol.">
        <title>Comprehensive Phylogenetic Analysis of Bovine Non-aureus Staphylococci Species Based on Whole-Genome Sequencing.</title>
        <authorList>
            <person name="Naushad S."/>
            <person name="Barkema H.W."/>
            <person name="Luby C."/>
            <person name="Condas L.A."/>
            <person name="Nobrega D.B."/>
            <person name="Carson D.A."/>
            <person name="De Buck J."/>
        </authorList>
    </citation>
    <scope>NUCLEOTIDE SEQUENCE [LARGE SCALE GENOMIC DNA]</scope>
    <source>
        <strain evidence="3 4">SNUC 1231</strain>
    </source>
</reference>
<sequence length="274" mass="30888">MKSIKENHPLDIATQLTRKDDHYLGHTSDHYANMVGPFGGITAATMLNAVLQHTEHIGDPVSLTINYAAPVSDGSFEIKATPARTNRATQHWFIELFQDDEIVITGTAVFAKRRETWSSTELKFPAVPNPEDAYPISSKGLPPWVRQYDIKIIQGLPSAFSHHVQTEVPSSTTLQWIHDEPKRNIDFLSLTAICDAFFPRIYVRRKQIVPIGTISLTIYFHVDSKQLQTYGDEVVLGHATANQFHNGFFDQTAEIWSPKGDLLATSSQFVYYKE</sequence>